<feature type="compositionally biased region" description="Polar residues" evidence="1">
    <location>
        <begin position="15"/>
        <end position="31"/>
    </location>
</feature>
<dbReference type="Proteomes" id="UP000672602">
    <property type="component" value="Unassembled WGS sequence"/>
</dbReference>
<reference evidence="2" key="1">
    <citation type="submission" date="2021-04" db="EMBL/GenBank/DDBJ databases">
        <authorList>
            <person name="Zhang D.-C."/>
        </authorList>
    </citation>
    <scope>NUCLEOTIDE SEQUENCE</scope>
    <source>
        <strain evidence="2">CGMCC 1.15697</strain>
    </source>
</reference>
<dbReference type="AlphaFoldDB" id="A0A8J7RZL8"/>
<evidence type="ECO:0000256" key="1">
    <source>
        <dbReference type="SAM" id="MobiDB-lite"/>
    </source>
</evidence>
<name>A0A8J7RZL8_9PROT</name>
<feature type="region of interest" description="Disordered" evidence="1">
    <location>
        <begin position="1"/>
        <end position="31"/>
    </location>
</feature>
<protein>
    <submittedName>
        <fullName evidence="2">(2Fe-2S) ferredoxin domain-containing protein</fullName>
    </submittedName>
</protein>
<feature type="compositionally biased region" description="Basic and acidic residues" evidence="1">
    <location>
        <begin position="1"/>
        <end position="14"/>
    </location>
</feature>
<organism evidence="2 3">
    <name type="scientific">Marivibrio halodurans</name>
    <dbReference type="NCBI Taxonomy" id="2039722"/>
    <lineage>
        <taxon>Bacteria</taxon>
        <taxon>Pseudomonadati</taxon>
        <taxon>Pseudomonadota</taxon>
        <taxon>Alphaproteobacteria</taxon>
        <taxon>Rhodospirillales</taxon>
        <taxon>Rhodospirillaceae</taxon>
        <taxon>Marivibrio</taxon>
    </lineage>
</organism>
<evidence type="ECO:0000313" key="3">
    <source>
        <dbReference type="Proteomes" id="UP000672602"/>
    </source>
</evidence>
<accession>A0A8J7RZL8</accession>
<dbReference type="CDD" id="cd02980">
    <property type="entry name" value="TRX_Fd_family"/>
    <property type="match status" value="1"/>
</dbReference>
<keyword evidence="3" id="KW-1185">Reference proteome</keyword>
<dbReference type="InterPro" id="IPR036249">
    <property type="entry name" value="Thioredoxin-like_sf"/>
</dbReference>
<dbReference type="RefSeq" id="WP_210682219.1">
    <property type="nucleotide sequence ID" value="NZ_JAGMWN010000005.1"/>
</dbReference>
<sequence length="136" mass="14495">MTDRPESSRGDRDTPPTSRQGKGQEENASSEAGFSTLRLCINFRAGDFLPSCGARGAKRLHEALGEEMARALPDMTLKPVHCLGRCHLGPTLRLSPRGPFLLGAQAEDVPFIVDRLAAGDIAALQAAFPDPEAGGR</sequence>
<gene>
    <name evidence="2" type="ORF">KAJ83_11455</name>
</gene>
<dbReference type="Gene3D" id="3.40.30.10">
    <property type="entry name" value="Glutaredoxin"/>
    <property type="match status" value="1"/>
</dbReference>
<evidence type="ECO:0000313" key="2">
    <source>
        <dbReference type="EMBL" id="MBP5857627.1"/>
    </source>
</evidence>
<proteinExistence type="predicted"/>
<comment type="caution">
    <text evidence="2">The sequence shown here is derived from an EMBL/GenBank/DDBJ whole genome shotgun (WGS) entry which is preliminary data.</text>
</comment>
<dbReference type="EMBL" id="JAGMWN010000005">
    <property type="protein sequence ID" value="MBP5857627.1"/>
    <property type="molecule type" value="Genomic_DNA"/>
</dbReference>
<dbReference type="SUPFAM" id="SSF52833">
    <property type="entry name" value="Thioredoxin-like"/>
    <property type="match status" value="1"/>
</dbReference>